<evidence type="ECO:0000256" key="3">
    <source>
        <dbReference type="ARBA" id="ARBA00022723"/>
    </source>
</evidence>
<evidence type="ECO:0000259" key="7">
    <source>
        <dbReference type="Pfam" id="PF01431"/>
    </source>
</evidence>
<dbReference type="Pfam" id="PF05649">
    <property type="entry name" value="Peptidase_M13_N"/>
    <property type="match status" value="1"/>
</dbReference>
<gene>
    <name evidence="9" type="ORF">CUNI_LOCUS18531</name>
</gene>
<feature type="domain" description="Peptidase M13 N-terminal" evidence="8">
    <location>
        <begin position="136"/>
        <end position="252"/>
    </location>
</feature>
<dbReference type="Proteomes" id="UP000678393">
    <property type="component" value="Unassembled WGS sequence"/>
</dbReference>
<keyword evidence="5" id="KW-0862">Zinc</keyword>
<evidence type="ECO:0000256" key="6">
    <source>
        <dbReference type="ARBA" id="ARBA00023049"/>
    </source>
</evidence>
<accession>A0A8S3ZUA3</accession>
<evidence type="ECO:0000256" key="4">
    <source>
        <dbReference type="ARBA" id="ARBA00022801"/>
    </source>
</evidence>
<organism evidence="9 10">
    <name type="scientific">Candidula unifasciata</name>
    <dbReference type="NCBI Taxonomy" id="100452"/>
    <lineage>
        <taxon>Eukaryota</taxon>
        <taxon>Metazoa</taxon>
        <taxon>Spiralia</taxon>
        <taxon>Lophotrochozoa</taxon>
        <taxon>Mollusca</taxon>
        <taxon>Gastropoda</taxon>
        <taxon>Heterobranchia</taxon>
        <taxon>Euthyneura</taxon>
        <taxon>Panpulmonata</taxon>
        <taxon>Eupulmonata</taxon>
        <taxon>Stylommatophora</taxon>
        <taxon>Helicina</taxon>
        <taxon>Helicoidea</taxon>
        <taxon>Geomitridae</taxon>
        <taxon>Candidula</taxon>
    </lineage>
</organism>
<feature type="domain" description="Peptidase M13 C-terminal" evidence="7">
    <location>
        <begin position="296"/>
        <end position="384"/>
    </location>
</feature>
<comment type="cofactor">
    <cofactor evidence="1">
        <name>Zn(2+)</name>
        <dbReference type="ChEBI" id="CHEBI:29105"/>
    </cofactor>
</comment>
<dbReference type="InterPro" id="IPR024079">
    <property type="entry name" value="MetalloPept_cat_dom_sf"/>
</dbReference>
<dbReference type="InterPro" id="IPR000718">
    <property type="entry name" value="Peptidase_M13"/>
</dbReference>
<feature type="non-terminal residue" evidence="9">
    <location>
        <position position="1"/>
    </location>
</feature>
<dbReference type="Gene3D" id="3.40.390.10">
    <property type="entry name" value="Collagenase (Catalytic Domain)"/>
    <property type="match status" value="1"/>
</dbReference>
<dbReference type="GO" id="GO:0004222">
    <property type="term" value="F:metalloendopeptidase activity"/>
    <property type="evidence" value="ECO:0007669"/>
    <property type="project" value="InterPro"/>
</dbReference>
<keyword evidence="10" id="KW-1185">Reference proteome</keyword>
<evidence type="ECO:0000313" key="9">
    <source>
        <dbReference type="EMBL" id="CAG5132973.1"/>
    </source>
</evidence>
<evidence type="ECO:0000256" key="2">
    <source>
        <dbReference type="ARBA" id="ARBA00022670"/>
    </source>
</evidence>
<keyword evidence="6" id="KW-0482">Metalloprotease</keyword>
<keyword evidence="4" id="KW-0378">Hydrolase</keyword>
<reference evidence="9" key="1">
    <citation type="submission" date="2021-04" db="EMBL/GenBank/DDBJ databases">
        <authorList>
            <consortium name="Molecular Ecology Group"/>
        </authorList>
    </citation>
    <scope>NUCLEOTIDE SEQUENCE</scope>
</reference>
<dbReference type="Pfam" id="PF01431">
    <property type="entry name" value="Peptidase_M13"/>
    <property type="match status" value="1"/>
</dbReference>
<keyword evidence="3" id="KW-0479">Metal-binding</keyword>
<dbReference type="AlphaFoldDB" id="A0A8S3ZUA3"/>
<dbReference type="GO" id="GO:0016485">
    <property type="term" value="P:protein processing"/>
    <property type="evidence" value="ECO:0007669"/>
    <property type="project" value="TreeGrafter"/>
</dbReference>
<evidence type="ECO:0000256" key="5">
    <source>
        <dbReference type="ARBA" id="ARBA00022833"/>
    </source>
</evidence>
<evidence type="ECO:0000313" key="10">
    <source>
        <dbReference type="Proteomes" id="UP000678393"/>
    </source>
</evidence>
<keyword evidence="2" id="KW-0645">Protease</keyword>
<sequence>MNINSALTQIEATGDAPLRAVIADLGGWPVLTEQWSSQQFVLEDVLAKMRGKYSTPLLFKCSVGVDDKNSSVNILQIQQGDLGMPSREYYLLKDHASHMQAYSQFMKDVVKLLGAKGPEVNDQLNDILNFEITLANFDLLRYLRGFVVDNITEDEPVVLFATQYMQNIAKLLHHTENRTLANYLIWRLVSDMVPELSEPYQQVEAQYKHVIQGVQRDSVRWKKCVKFVNEKMGMAVGAMFIKDNFKKESKETLNFEEDAFFDNFLKLLEFASKKMMEKLRQPVRQDLYEQDPVVVNAFYNPNTNNILFPAGILQPLFYSSVFPKSLNYGGIGVVIGHEITHGFDDKGRQYDKYGNIKQWWDDHTIQAFRERAQCIIDQYSQYKLDQIHEY</sequence>
<dbReference type="PROSITE" id="PS51885">
    <property type="entry name" value="NEPRILYSIN"/>
    <property type="match status" value="1"/>
</dbReference>
<dbReference type="PANTHER" id="PTHR11733:SF241">
    <property type="entry name" value="GH26575P-RELATED"/>
    <property type="match status" value="1"/>
</dbReference>
<dbReference type="GO" id="GO:0046872">
    <property type="term" value="F:metal ion binding"/>
    <property type="evidence" value="ECO:0007669"/>
    <property type="project" value="UniProtKB-KW"/>
</dbReference>
<dbReference type="InterPro" id="IPR008753">
    <property type="entry name" value="Peptidase_M13_N"/>
</dbReference>
<dbReference type="EMBL" id="CAJHNH020005791">
    <property type="protein sequence ID" value="CAG5132973.1"/>
    <property type="molecule type" value="Genomic_DNA"/>
</dbReference>
<dbReference type="InterPro" id="IPR018497">
    <property type="entry name" value="Peptidase_M13_C"/>
</dbReference>
<protein>
    <submittedName>
        <fullName evidence="9">Uncharacterized protein</fullName>
    </submittedName>
</protein>
<dbReference type="OrthoDB" id="6475849at2759"/>
<dbReference type="PRINTS" id="PR00786">
    <property type="entry name" value="NEPRILYSIN"/>
</dbReference>
<evidence type="ECO:0000259" key="8">
    <source>
        <dbReference type="Pfam" id="PF05649"/>
    </source>
</evidence>
<dbReference type="Gene3D" id="1.10.1380.10">
    <property type="entry name" value="Neutral endopeptidase , domain2"/>
    <property type="match status" value="1"/>
</dbReference>
<comment type="caution">
    <text evidence="9">The sequence shown here is derived from an EMBL/GenBank/DDBJ whole genome shotgun (WGS) entry which is preliminary data.</text>
</comment>
<name>A0A8S3ZUA3_9EUPU</name>
<dbReference type="PANTHER" id="PTHR11733">
    <property type="entry name" value="ZINC METALLOPROTEASE FAMILY M13 NEPRILYSIN-RELATED"/>
    <property type="match status" value="1"/>
</dbReference>
<evidence type="ECO:0000256" key="1">
    <source>
        <dbReference type="ARBA" id="ARBA00001947"/>
    </source>
</evidence>
<dbReference type="CDD" id="cd08662">
    <property type="entry name" value="M13"/>
    <property type="match status" value="1"/>
</dbReference>
<dbReference type="InterPro" id="IPR042089">
    <property type="entry name" value="Peptidase_M13_dom_2"/>
</dbReference>
<dbReference type="GO" id="GO:0005886">
    <property type="term" value="C:plasma membrane"/>
    <property type="evidence" value="ECO:0007669"/>
    <property type="project" value="TreeGrafter"/>
</dbReference>
<proteinExistence type="predicted"/>
<dbReference type="SUPFAM" id="SSF55486">
    <property type="entry name" value="Metalloproteases ('zincins'), catalytic domain"/>
    <property type="match status" value="1"/>
</dbReference>